<proteinExistence type="predicted"/>
<sequence length="339" mass="40455">MDIKKWKTQYPFLDDVWDLFQDFDRTVIEDDYYVGYEEKCRFILEGKNDHLDVCMKLLRNLWLITDDPYEHISENVRCTYLNTWLYYQEKNNFPGDIINKIFHIVENIAHDSLDEPYICEYDPSYKNHIEPEQMMKLNNLIDNMDIIEEILLDNNDENHCLCQKYVHECGGIYRNMNKKYCDNEEDKTIKYNVLCEELQTFKNKYVELSSEYPDIRNKLPSLDFSNNTYITGCLYTEKKRISYLDDNSAFNQVFRNLPLIVGGMMGTSVILLILYKFTPIGSLIRSRMGKNKAMDDTLYEEMNEFGSSSYQYENMNLDDMEYNMTYHPVRNSQFAYNIG</sequence>
<name>A0A1A8X1I1_PLAOA</name>
<protein>
    <submittedName>
        <fullName evidence="2">PIR Superfamily Protein</fullName>
    </submittedName>
</protein>
<reference evidence="3" key="1">
    <citation type="submission" date="2016-05" db="EMBL/GenBank/DDBJ databases">
        <authorList>
            <person name="Naeem Raeece"/>
        </authorList>
    </citation>
    <scope>NUCLEOTIDE SEQUENCE [LARGE SCALE GENOMIC DNA]</scope>
</reference>
<feature type="transmembrane region" description="Helical" evidence="1">
    <location>
        <begin position="257"/>
        <end position="278"/>
    </location>
</feature>
<keyword evidence="1" id="KW-1133">Transmembrane helix</keyword>
<evidence type="ECO:0000256" key="1">
    <source>
        <dbReference type="SAM" id="Phobius"/>
    </source>
</evidence>
<keyword evidence="1" id="KW-0472">Membrane</keyword>
<evidence type="ECO:0000313" key="2">
    <source>
        <dbReference type="EMBL" id="SBS99087.1"/>
    </source>
</evidence>
<dbReference type="InterPro" id="IPR008780">
    <property type="entry name" value="Plasmodium_Vir"/>
</dbReference>
<keyword evidence="1" id="KW-0812">Transmembrane</keyword>
<gene>
    <name evidence="2" type="ORF">POVCU1_050640</name>
</gene>
<organism evidence="2 3">
    <name type="scientific">Plasmodium ovale curtisi</name>
    <dbReference type="NCBI Taxonomy" id="864141"/>
    <lineage>
        <taxon>Eukaryota</taxon>
        <taxon>Sar</taxon>
        <taxon>Alveolata</taxon>
        <taxon>Apicomplexa</taxon>
        <taxon>Aconoidasida</taxon>
        <taxon>Haemosporida</taxon>
        <taxon>Plasmodiidae</taxon>
        <taxon>Plasmodium</taxon>
        <taxon>Plasmodium (Plasmodium)</taxon>
    </lineage>
</organism>
<dbReference type="Proteomes" id="UP000078546">
    <property type="component" value="Unassembled WGS sequence"/>
</dbReference>
<dbReference type="EMBL" id="FLQV01001137">
    <property type="protein sequence ID" value="SBS99087.1"/>
    <property type="molecule type" value="Genomic_DNA"/>
</dbReference>
<accession>A0A1A8X1I1</accession>
<evidence type="ECO:0000313" key="3">
    <source>
        <dbReference type="Proteomes" id="UP000078546"/>
    </source>
</evidence>
<dbReference type="Pfam" id="PF05795">
    <property type="entry name" value="Plasmodium_Vir"/>
    <property type="match status" value="2"/>
</dbReference>
<dbReference type="AlphaFoldDB" id="A0A1A8X1I1"/>